<dbReference type="InterPro" id="IPR011043">
    <property type="entry name" value="Gal_Oxase/kelch_b-propeller"/>
</dbReference>
<dbReference type="PANTHER" id="PTHR45632">
    <property type="entry name" value="LD33804P"/>
    <property type="match status" value="1"/>
</dbReference>
<feature type="signal peptide" evidence="3">
    <location>
        <begin position="1"/>
        <end position="26"/>
    </location>
</feature>
<dbReference type="SUPFAM" id="SSF50965">
    <property type="entry name" value="Galactose oxidase, central domain"/>
    <property type="match status" value="1"/>
</dbReference>
<dbReference type="AlphaFoldDB" id="A0A5B9QND0"/>
<dbReference type="SUPFAM" id="SSF117281">
    <property type="entry name" value="Kelch motif"/>
    <property type="match status" value="1"/>
</dbReference>
<evidence type="ECO:0000256" key="3">
    <source>
        <dbReference type="SAM" id="SignalP"/>
    </source>
</evidence>
<dbReference type="Pfam" id="PF01344">
    <property type="entry name" value="Kelch_1"/>
    <property type="match status" value="1"/>
</dbReference>
<dbReference type="KEGG" id="rul:UC8_11210"/>
<dbReference type="RefSeq" id="WP_068142430.1">
    <property type="nucleotide sequence ID" value="NZ_CP042914.1"/>
</dbReference>
<name>A0A5B9QND0_9BACT</name>
<keyword evidence="2" id="KW-0677">Repeat</keyword>
<keyword evidence="4" id="KW-0413">Isomerase</keyword>
<evidence type="ECO:0000313" key="4">
    <source>
        <dbReference type="EMBL" id="QEG39160.1"/>
    </source>
</evidence>
<dbReference type="EC" id="5.1.3.24" evidence="4"/>
<accession>A0A5B9QND0</accession>
<evidence type="ECO:0000256" key="1">
    <source>
        <dbReference type="ARBA" id="ARBA00022441"/>
    </source>
</evidence>
<organism evidence="4 5">
    <name type="scientific">Roseimaritima ulvae</name>
    <dbReference type="NCBI Taxonomy" id="980254"/>
    <lineage>
        <taxon>Bacteria</taxon>
        <taxon>Pseudomonadati</taxon>
        <taxon>Planctomycetota</taxon>
        <taxon>Planctomycetia</taxon>
        <taxon>Pirellulales</taxon>
        <taxon>Pirellulaceae</taxon>
        <taxon>Roseimaritima</taxon>
    </lineage>
</organism>
<keyword evidence="3" id="KW-0732">Signal</keyword>
<dbReference type="Proteomes" id="UP000325286">
    <property type="component" value="Chromosome"/>
</dbReference>
<dbReference type="InterPro" id="IPR015915">
    <property type="entry name" value="Kelch-typ_b-propeller"/>
</dbReference>
<keyword evidence="5" id="KW-1185">Reference proteome</keyword>
<dbReference type="EMBL" id="CP042914">
    <property type="protein sequence ID" value="QEG39160.1"/>
    <property type="molecule type" value="Genomic_DNA"/>
</dbReference>
<evidence type="ECO:0000313" key="5">
    <source>
        <dbReference type="Proteomes" id="UP000325286"/>
    </source>
</evidence>
<dbReference type="Gene3D" id="2.120.10.80">
    <property type="entry name" value="Kelch-type beta propeller"/>
    <property type="match status" value="2"/>
</dbReference>
<dbReference type="PANTHER" id="PTHR45632:SF3">
    <property type="entry name" value="KELCH-LIKE PROTEIN 32"/>
    <property type="match status" value="1"/>
</dbReference>
<keyword evidence="1" id="KW-0880">Kelch repeat</keyword>
<dbReference type="GO" id="GO:0016853">
    <property type="term" value="F:isomerase activity"/>
    <property type="evidence" value="ECO:0007669"/>
    <property type="project" value="UniProtKB-KW"/>
</dbReference>
<dbReference type="InterPro" id="IPR006652">
    <property type="entry name" value="Kelch_1"/>
</dbReference>
<feature type="chain" id="PRO_5023068847" evidence="3">
    <location>
        <begin position="27"/>
        <end position="545"/>
    </location>
</feature>
<proteinExistence type="predicted"/>
<dbReference type="SMART" id="SM00612">
    <property type="entry name" value="Kelch"/>
    <property type="match status" value="3"/>
</dbReference>
<gene>
    <name evidence="4" type="primary">nanM</name>
    <name evidence="4" type="ORF">UC8_11210</name>
</gene>
<evidence type="ECO:0000256" key="2">
    <source>
        <dbReference type="ARBA" id="ARBA00022737"/>
    </source>
</evidence>
<reference evidence="4 5" key="1">
    <citation type="submission" date="2019-08" db="EMBL/GenBank/DDBJ databases">
        <title>Deep-cultivation of Planctomycetes and their phenomic and genomic characterization uncovers novel biology.</title>
        <authorList>
            <person name="Wiegand S."/>
            <person name="Jogler M."/>
            <person name="Boedeker C."/>
            <person name="Pinto D."/>
            <person name="Vollmers J."/>
            <person name="Rivas-Marin E."/>
            <person name="Kohn T."/>
            <person name="Peeters S.H."/>
            <person name="Heuer A."/>
            <person name="Rast P."/>
            <person name="Oberbeckmann S."/>
            <person name="Bunk B."/>
            <person name="Jeske O."/>
            <person name="Meyerdierks A."/>
            <person name="Storesund J.E."/>
            <person name="Kallscheuer N."/>
            <person name="Luecker S."/>
            <person name="Lage O.M."/>
            <person name="Pohl T."/>
            <person name="Merkel B.J."/>
            <person name="Hornburger P."/>
            <person name="Mueller R.-W."/>
            <person name="Bruemmer F."/>
            <person name="Labrenz M."/>
            <person name="Spormann A.M."/>
            <person name="Op den Camp H."/>
            <person name="Overmann J."/>
            <person name="Amann R."/>
            <person name="Jetten M.S.M."/>
            <person name="Mascher T."/>
            <person name="Medema M.H."/>
            <person name="Devos D.P."/>
            <person name="Kaster A.-K."/>
            <person name="Ovreas L."/>
            <person name="Rohde M."/>
            <person name="Galperin M.Y."/>
            <person name="Jogler C."/>
        </authorList>
    </citation>
    <scope>NUCLEOTIDE SEQUENCE [LARGE SCALE GENOMIC DNA]</scope>
    <source>
        <strain evidence="4 5">UC8</strain>
    </source>
</reference>
<protein>
    <submittedName>
        <fullName evidence="4">N-acetylneuraminate epimerase</fullName>
        <ecNumber evidence="4">5.1.3.24</ecNumber>
    </submittedName>
</protein>
<sequence length="545" mass="59007" precursor="true">MNRRFFRYGCSFAVLFLALATQPAWAHFPWLITDELGRPILFFGEDLSDRTYHLPESLADFPVQPAGGKQPLEWEAINSEDFVGLRSTKPTAGDAMLCGSKTYGIYHGAKLVYYLQHLRGDDPAAWQSPPASLGLRAAIKPNDQGLEVAVFWQDQPLGETQVQLFDELGELQGTAKTNKAGVTTLPAGQLQTGLNAVMVGFTDPDSSGTLNDEAYTSAANYLTVTFQWPGEITVSASEYPDLPSELTSFGGTVAGDSLYIYGGHIGGAHSYSTAEQSNKFWQLDLSQGASAQWKSLASGPRLQGLAMVPYQESVIRLGGFTAKNAEGEEHDLHSQPTVSRYDAESNRWVDLTPLPESRSSFAAAVAGNHVYVVGGWKMAGDADSLWHGTAWSADLSQQPLQWKPLAKPNFKRRALSVAAHKGKIYAVGGMDEKDGPSVRTDVYDPANDSWAAGPSLVGESMTGFGCWAQSLGGQLYVSTVSGNIQRLNEDTQAWEVVGQYEPGRFFHCMLPLDAKSMLMVGGANMQVGRFTNLDVVTIPEGTVSP</sequence>